<name>A0A9W4U9V6_9PLEO</name>
<comment type="caution">
    <text evidence="2">The sequence shown here is derived from an EMBL/GenBank/DDBJ whole genome shotgun (WGS) entry which is preliminary data.</text>
</comment>
<feature type="compositionally biased region" description="Basic and acidic residues" evidence="1">
    <location>
        <begin position="45"/>
        <end position="67"/>
    </location>
</feature>
<keyword evidence="3" id="KW-1185">Reference proteome</keyword>
<evidence type="ECO:0000313" key="2">
    <source>
        <dbReference type="EMBL" id="CAI6332129.1"/>
    </source>
</evidence>
<accession>A0A9W4U9V6</accession>
<organism evidence="2 3">
    <name type="scientific">Periconia digitata</name>
    <dbReference type="NCBI Taxonomy" id="1303443"/>
    <lineage>
        <taxon>Eukaryota</taxon>
        <taxon>Fungi</taxon>
        <taxon>Dikarya</taxon>
        <taxon>Ascomycota</taxon>
        <taxon>Pezizomycotina</taxon>
        <taxon>Dothideomycetes</taxon>
        <taxon>Pleosporomycetidae</taxon>
        <taxon>Pleosporales</taxon>
        <taxon>Massarineae</taxon>
        <taxon>Periconiaceae</taxon>
        <taxon>Periconia</taxon>
    </lineage>
</organism>
<evidence type="ECO:0000256" key="1">
    <source>
        <dbReference type="SAM" id="MobiDB-lite"/>
    </source>
</evidence>
<reference evidence="2" key="1">
    <citation type="submission" date="2023-01" db="EMBL/GenBank/DDBJ databases">
        <authorList>
            <person name="Van Ghelder C."/>
            <person name="Rancurel C."/>
        </authorList>
    </citation>
    <scope>NUCLEOTIDE SEQUENCE</scope>
    <source>
        <strain evidence="2">CNCM I-4278</strain>
    </source>
</reference>
<dbReference type="EMBL" id="CAOQHR010000003">
    <property type="protein sequence ID" value="CAI6332129.1"/>
    <property type="molecule type" value="Genomic_DNA"/>
</dbReference>
<evidence type="ECO:0000313" key="3">
    <source>
        <dbReference type="Proteomes" id="UP001152607"/>
    </source>
</evidence>
<sequence>MYVWGMTETERTAGNRNTWFPVHGISVIEMFRKMPVPIRNTRHTRKDEQKRHIHMRKEEGAGKRTSENDGSPYQHRFPSWHHDHLRLFELNRDRQGVILRPRWLRGSLLPTGQHIVALRRACLTRKSIVLGISKAPYGRHILIIGHSALVFGLGRVVFKQYRSQSFLQCVLTFTRCLCDITVDYMQGIHLILYMVFEKTPCELAPRLINMTPESPMNLHQTGS</sequence>
<feature type="region of interest" description="Disordered" evidence="1">
    <location>
        <begin position="40"/>
        <end position="70"/>
    </location>
</feature>
<dbReference type="Proteomes" id="UP001152607">
    <property type="component" value="Unassembled WGS sequence"/>
</dbReference>
<protein>
    <submittedName>
        <fullName evidence="2">Uncharacterized protein</fullName>
    </submittedName>
</protein>
<proteinExistence type="predicted"/>
<gene>
    <name evidence="2" type="ORF">PDIGIT_LOCUS5159</name>
</gene>
<dbReference type="AlphaFoldDB" id="A0A9W4U9V6"/>